<keyword evidence="1" id="KW-0732">Signal</keyword>
<keyword evidence="3" id="KW-1185">Reference proteome</keyword>
<feature type="signal peptide" evidence="1">
    <location>
        <begin position="1"/>
        <end position="25"/>
    </location>
</feature>
<dbReference type="Proteomes" id="UP000179642">
    <property type="component" value="Unassembled WGS sequence"/>
</dbReference>
<comment type="caution">
    <text evidence="2">The sequence shown here is derived from an EMBL/GenBank/DDBJ whole genome shotgun (WGS) entry which is preliminary data.</text>
</comment>
<reference evidence="2 3" key="1">
    <citation type="submission" date="2016-10" db="EMBL/GenBank/DDBJ databases">
        <title>Genome sequence of Streptomyces sp. MUSC 1.</title>
        <authorList>
            <person name="Lee L.-H."/>
            <person name="Ser H.-L."/>
            <person name="Law J.W.-F."/>
        </authorList>
    </citation>
    <scope>NUCLEOTIDE SEQUENCE [LARGE SCALE GENOMIC DNA]</scope>
    <source>
        <strain evidence="2 3">MUSC 1</strain>
    </source>
</reference>
<evidence type="ECO:0000313" key="3">
    <source>
        <dbReference type="Proteomes" id="UP000179642"/>
    </source>
</evidence>
<name>A0A1S2Q136_9ACTN</name>
<organism evidence="2 3">
    <name type="scientific">Streptomyces monashensis</name>
    <dbReference type="NCBI Taxonomy" id="1678012"/>
    <lineage>
        <taxon>Bacteria</taxon>
        <taxon>Bacillati</taxon>
        <taxon>Actinomycetota</taxon>
        <taxon>Actinomycetes</taxon>
        <taxon>Kitasatosporales</taxon>
        <taxon>Streptomycetaceae</taxon>
        <taxon>Streptomyces</taxon>
    </lineage>
</organism>
<dbReference type="AlphaFoldDB" id="A0A1S2Q136"/>
<dbReference type="RefSeq" id="WP_071383780.1">
    <property type="nucleotide sequence ID" value="NZ_MLYO01000051.1"/>
</dbReference>
<proteinExistence type="predicted"/>
<evidence type="ECO:0000256" key="1">
    <source>
        <dbReference type="SAM" id="SignalP"/>
    </source>
</evidence>
<protein>
    <recommendedName>
        <fullName evidence="4">CHRD domain-containing protein</fullName>
    </recommendedName>
</protein>
<evidence type="ECO:0008006" key="4">
    <source>
        <dbReference type="Google" id="ProtNLM"/>
    </source>
</evidence>
<accession>A0A1S2Q136</accession>
<gene>
    <name evidence="2" type="ORF">BIV23_28120</name>
</gene>
<sequence length="114" mass="11253">MRRSRIAGTALVGVGLVAFGGAAFAAGPVGTVSPAKVKAGQSVHLTLAGCSKPREGGRAEGPSVETIDLTLKVTGTLVGTARIDPGTRPGVAHIHLACASDPDAVATVDVTVVD</sequence>
<feature type="chain" id="PRO_5010240685" description="CHRD domain-containing protein" evidence="1">
    <location>
        <begin position="26"/>
        <end position="114"/>
    </location>
</feature>
<dbReference type="EMBL" id="MLYO01000051">
    <property type="protein sequence ID" value="OIJ99456.1"/>
    <property type="molecule type" value="Genomic_DNA"/>
</dbReference>
<evidence type="ECO:0000313" key="2">
    <source>
        <dbReference type="EMBL" id="OIJ99456.1"/>
    </source>
</evidence>